<gene>
    <name evidence="1" type="ORF">BPAG_LOCUS8861</name>
</gene>
<dbReference type="AlphaFoldDB" id="A0A0N4TKM4"/>
<dbReference type="Proteomes" id="UP000278627">
    <property type="component" value="Unassembled WGS sequence"/>
</dbReference>
<proteinExistence type="predicted"/>
<name>A0A0N4TKM4_BRUPA</name>
<dbReference type="WBParaSite" id="BPAG_0000889901-mRNA-1">
    <property type="protein sequence ID" value="BPAG_0000889901-mRNA-1"/>
    <property type="gene ID" value="BPAG_0000889901"/>
</dbReference>
<evidence type="ECO:0000313" key="3">
    <source>
        <dbReference type="WBParaSite" id="BPAG_0000889901-mRNA-1"/>
    </source>
</evidence>
<keyword evidence="2" id="KW-1185">Reference proteome</keyword>
<reference evidence="1 2" key="2">
    <citation type="submission" date="2018-11" db="EMBL/GenBank/DDBJ databases">
        <authorList>
            <consortium name="Pathogen Informatics"/>
        </authorList>
    </citation>
    <scope>NUCLEOTIDE SEQUENCE [LARGE SCALE GENOMIC DNA]</scope>
</reference>
<reference evidence="3" key="1">
    <citation type="submission" date="2017-02" db="UniProtKB">
        <authorList>
            <consortium name="WormBaseParasite"/>
        </authorList>
    </citation>
    <scope>IDENTIFICATION</scope>
</reference>
<dbReference type="EMBL" id="UZAD01013142">
    <property type="protein sequence ID" value="VDN90047.1"/>
    <property type="molecule type" value="Genomic_DNA"/>
</dbReference>
<organism evidence="3">
    <name type="scientific">Brugia pahangi</name>
    <name type="common">Filarial nematode worm</name>
    <dbReference type="NCBI Taxonomy" id="6280"/>
    <lineage>
        <taxon>Eukaryota</taxon>
        <taxon>Metazoa</taxon>
        <taxon>Ecdysozoa</taxon>
        <taxon>Nematoda</taxon>
        <taxon>Chromadorea</taxon>
        <taxon>Rhabditida</taxon>
        <taxon>Spirurina</taxon>
        <taxon>Spiruromorpha</taxon>
        <taxon>Filarioidea</taxon>
        <taxon>Onchocercidae</taxon>
        <taxon>Brugia</taxon>
    </lineage>
</organism>
<evidence type="ECO:0000313" key="1">
    <source>
        <dbReference type="EMBL" id="VDN90047.1"/>
    </source>
</evidence>
<sequence>MIRFQSPTKHYPREPHKTLEYRQTFASRLQTCYVYNVGLLKFSKAMEQYERHLAEGCIGIRLVTSSLSPYLFVSSVSTTAGQNVLKMWRQDMKWVRENFGRRG</sequence>
<evidence type="ECO:0000313" key="2">
    <source>
        <dbReference type="Proteomes" id="UP000278627"/>
    </source>
</evidence>
<protein>
    <submittedName>
        <fullName evidence="3">NADAR domain-containing protein</fullName>
    </submittedName>
</protein>
<accession>A0A0N4TKM4</accession>